<dbReference type="Pfam" id="PF13855">
    <property type="entry name" value="LRR_8"/>
    <property type="match status" value="2"/>
</dbReference>
<dbReference type="PANTHER" id="PTHR24373">
    <property type="entry name" value="SLIT RELATED LEUCINE-RICH REPEAT NEURONAL PROTEIN"/>
    <property type="match status" value="1"/>
</dbReference>
<gene>
    <name evidence="6" type="ORF">DGAL_LOCUS12345</name>
</gene>
<dbReference type="Pfam" id="PF00560">
    <property type="entry name" value="LRR_1"/>
    <property type="match status" value="1"/>
</dbReference>
<feature type="compositionally biased region" description="Low complexity" evidence="4">
    <location>
        <begin position="467"/>
        <end position="476"/>
    </location>
</feature>
<dbReference type="InterPro" id="IPR050328">
    <property type="entry name" value="Dev_Immune_Receptor"/>
</dbReference>
<evidence type="ECO:0000256" key="3">
    <source>
        <dbReference type="ARBA" id="ARBA00022737"/>
    </source>
</evidence>
<evidence type="ECO:0000256" key="4">
    <source>
        <dbReference type="SAM" id="MobiDB-lite"/>
    </source>
</evidence>
<comment type="caution">
    <text evidence="6">The sequence shown here is derived from an EMBL/GenBank/DDBJ whole genome shotgun (WGS) entry which is preliminary data.</text>
</comment>
<dbReference type="InterPro" id="IPR001611">
    <property type="entry name" value="Leu-rich_rpt"/>
</dbReference>
<evidence type="ECO:0000256" key="1">
    <source>
        <dbReference type="ARBA" id="ARBA00022614"/>
    </source>
</evidence>
<feature type="chain" id="PRO_5035291361" description="LRRCT domain-containing protein" evidence="5">
    <location>
        <begin position="32"/>
        <end position="508"/>
    </location>
</feature>
<reference evidence="6" key="1">
    <citation type="submission" date="2021-11" db="EMBL/GenBank/DDBJ databases">
        <authorList>
            <person name="Schell T."/>
        </authorList>
    </citation>
    <scope>NUCLEOTIDE SEQUENCE</scope>
    <source>
        <strain evidence="6">M5</strain>
    </source>
</reference>
<dbReference type="Gene3D" id="3.80.10.10">
    <property type="entry name" value="Ribonuclease Inhibitor"/>
    <property type="match status" value="2"/>
</dbReference>
<dbReference type="AlphaFoldDB" id="A0A8J2RSN3"/>
<sequence length="508" mass="56244">MTSVEYERRKGGEWRFFLVLFWIALVTITSSMEVDGQWDDVADRKFDQDYDSYMFKDQQMLHDEMEDETSGSAKPENICDVRSTLSVYCICDSLLLNDASEAKCSVFNVSDQNDSIWELFKTQIGIHELQLNVQEDGRLNFLPAAVLRNLPGLTTLQVRGATIDTLAAQTFVDVTHLQELRLNHNKIHHIRPFAFQGLSKIVELELSNNELTSLERGVFADLDNLRQLFLDGNNISLVEDSIFQNLKKLEVLDLSGNNIAVLTGETLIGLQQLKKLSLHGNQLAILGDHTFAHASNIRRLDLSSNHLQVIRHQALSGLRQLGNLDLARNQLTGLDKATMLPIWSNLLNTSMTFSIEGNPLQCDCRLLWILRDLRMSSSSSTLKAGIDQLNCVVQGSTSTTTPLVTMLSTLDCRPTTVAPPTTRRPSRGSTKATTYVVEDEPKLPLLVNDSSASLQLSSPVESKEARAPAPASSAAPHTVHMDQESSAPIATPFASICLSLVLVANVLC</sequence>
<keyword evidence="1" id="KW-0433">Leucine-rich repeat</keyword>
<dbReference type="GO" id="GO:0005615">
    <property type="term" value="C:extracellular space"/>
    <property type="evidence" value="ECO:0007669"/>
    <property type="project" value="TreeGrafter"/>
</dbReference>
<protein>
    <recommendedName>
        <fullName evidence="8">LRRCT domain-containing protein</fullName>
    </recommendedName>
</protein>
<evidence type="ECO:0000256" key="2">
    <source>
        <dbReference type="ARBA" id="ARBA00022729"/>
    </source>
</evidence>
<evidence type="ECO:0000313" key="6">
    <source>
        <dbReference type="EMBL" id="CAH0108889.1"/>
    </source>
</evidence>
<organism evidence="6 7">
    <name type="scientific">Daphnia galeata</name>
    <dbReference type="NCBI Taxonomy" id="27404"/>
    <lineage>
        <taxon>Eukaryota</taxon>
        <taxon>Metazoa</taxon>
        <taxon>Ecdysozoa</taxon>
        <taxon>Arthropoda</taxon>
        <taxon>Crustacea</taxon>
        <taxon>Branchiopoda</taxon>
        <taxon>Diplostraca</taxon>
        <taxon>Cladocera</taxon>
        <taxon>Anomopoda</taxon>
        <taxon>Daphniidae</taxon>
        <taxon>Daphnia</taxon>
    </lineage>
</organism>
<keyword evidence="2 5" id="KW-0732">Signal</keyword>
<dbReference type="EMBL" id="CAKKLH010000288">
    <property type="protein sequence ID" value="CAH0108889.1"/>
    <property type="molecule type" value="Genomic_DNA"/>
</dbReference>
<dbReference type="SMART" id="SM00365">
    <property type="entry name" value="LRR_SD22"/>
    <property type="match status" value="4"/>
</dbReference>
<dbReference type="Proteomes" id="UP000789390">
    <property type="component" value="Unassembled WGS sequence"/>
</dbReference>
<keyword evidence="3" id="KW-0677">Repeat</keyword>
<dbReference type="SMART" id="SM00369">
    <property type="entry name" value="LRR_TYP"/>
    <property type="match status" value="8"/>
</dbReference>
<evidence type="ECO:0000313" key="7">
    <source>
        <dbReference type="Proteomes" id="UP000789390"/>
    </source>
</evidence>
<dbReference type="GO" id="GO:0031012">
    <property type="term" value="C:extracellular matrix"/>
    <property type="evidence" value="ECO:0007669"/>
    <property type="project" value="TreeGrafter"/>
</dbReference>
<proteinExistence type="predicted"/>
<dbReference type="SUPFAM" id="SSF52058">
    <property type="entry name" value="L domain-like"/>
    <property type="match status" value="1"/>
</dbReference>
<accession>A0A8J2RSN3</accession>
<evidence type="ECO:0000256" key="5">
    <source>
        <dbReference type="SAM" id="SignalP"/>
    </source>
</evidence>
<dbReference type="InterPro" id="IPR003591">
    <property type="entry name" value="Leu-rich_rpt_typical-subtyp"/>
</dbReference>
<name>A0A8J2RSN3_9CRUS</name>
<feature type="region of interest" description="Disordered" evidence="4">
    <location>
        <begin position="457"/>
        <end position="483"/>
    </location>
</feature>
<dbReference type="FunFam" id="3.80.10.10:FF:001164">
    <property type="entry name" value="GH01279p"/>
    <property type="match status" value="1"/>
</dbReference>
<dbReference type="PANTHER" id="PTHR24373:SF378">
    <property type="entry name" value="FI03225P-RELATED"/>
    <property type="match status" value="1"/>
</dbReference>
<keyword evidence="7" id="KW-1185">Reference proteome</keyword>
<feature type="signal peptide" evidence="5">
    <location>
        <begin position="1"/>
        <end position="31"/>
    </location>
</feature>
<dbReference type="InterPro" id="IPR032675">
    <property type="entry name" value="LRR_dom_sf"/>
</dbReference>
<dbReference type="PROSITE" id="PS51450">
    <property type="entry name" value="LRR"/>
    <property type="match status" value="3"/>
</dbReference>
<dbReference type="OrthoDB" id="8400687at2759"/>
<dbReference type="PRINTS" id="PR00019">
    <property type="entry name" value="LEURICHRPT"/>
</dbReference>
<evidence type="ECO:0008006" key="8">
    <source>
        <dbReference type="Google" id="ProtNLM"/>
    </source>
</evidence>